<accession>A0ABR3SJR9</accession>
<feature type="chain" id="PRO_5046577513" evidence="12">
    <location>
        <begin position="17"/>
        <end position="249"/>
    </location>
</feature>
<organism evidence="13 14">
    <name type="scientific">Neofusicoccum ribis</name>
    <dbReference type="NCBI Taxonomy" id="45134"/>
    <lineage>
        <taxon>Eukaryota</taxon>
        <taxon>Fungi</taxon>
        <taxon>Dikarya</taxon>
        <taxon>Ascomycota</taxon>
        <taxon>Pezizomycotina</taxon>
        <taxon>Dothideomycetes</taxon>
        <taxon>Dothideomycetes incertae sedis</taxon>
        <taxon>Botryosphaeriales</taxon>
        <taxon>Botryosphaeriaceae</taxon>
        <taxon>Neofusicoccum</taxon>
    </lineage>
</organism>
<keyword evidence="9" id="KW-1015">Disulfide bond</keyword>
<evidence type="ECO:0000256" key="4">
    <source>
        <dbReference type="ARBA" id="ARBA00022723"/>
    </source>
</evidence>
<evidence type="ECO:0000256" key="1">
    <source>
        <dbReference type="ARBA" id="ARBA00001973"/>
    </source>
</evidence>
<proteinExistence type="inferred from homology"/>
<comment type="caution">
    <text evidence="13">The sequence shown here is derived from an EMBL/GenBank/DDBJ whole genome shotgun (WGS) entry which is preliminary data.</text>
</comment>
<keyword evidence="14" id="KW-1185">Reference proteome</keyword>
<sequence length="249" mass="27147">MIVSILLITAVGLAEAHLAAWAPGMYCRNGTEDVDNSNNNLPVGPLYSLSQEQWWFQADRGCDKALPPDGKFLEIPAGGSFTVEIATNRAFTTLSYDGSKTSEWPDGAEHPEDWRGEWDGTECLPDGGFMHTQNQSMAAGTAWAISYESDLAKVTMENLVVFSVLEQYMQPYKCNVTEATSTKSLTKAKAPVMCENDATKCVLGAKQMISWNQQSGNNIEVESGASPAYSEKCGWKSGAQDDIFTSDEN</sequence>
<feature type="signal peptide" evidence="12">
    <location>
        <begin position="1"/>
        <end position="16"/>
    </location>
</feature>
<evidence type="ECO:0000256" key="3">
    <source>
        <dbReference type="ARBA" id="ARBA00022525"/>
    </source>
</evidence>
<keyword evidence="7" id="KW-0186">Copper</keyword>
<protein>
    <submittedName>
        <fullName evidence="13">Uncharacterized protein</fullName>
    </submittedName>
</protein>
<dbReference type="Pfam" id="PF22810">
    <property type="entry name" value="LPMO_AA14"/>
    <property type="match status" value="2"/>
</dbReference>
<evidence type="ECO:0000256" key="5">
    <source>
        <dbReference type="ARBA" id="ARBA00022729"/>
    </source>
</evidence>
<keyword evidence="4" id="KW-0479">Metal-binding</keyword>
<evidence type="ECO:0000256" key="7">
    <source>
        <dbReference type="ARBA" id="ARBA00023008"/>
    </source>
</evidence>
<keyword evidence="3" id="KW-0964">Secreted</keyword>
<dbReference type="InterPro" id="IPR054497">
    <property type="entry name" value="LPMO_AA14"/>
</dbReference>
<name>A0ABR3SJR9_9PEZI</name>
<evidence type="ECO:0000256" key="9">
    <source>
        <dbReference type="ARBA" id="ARBA00023157"/>
    </source>
</evidence>
<comment type="subcellular location">
    <subcellularLocation>
        <location evidence="2">Secreted</location>
    </subcellularLocation>
</comment>
<evidence type="ECO:0000256" key="2">
    <source>
        <dbReference type="ARBA" id="ARBA00004613"/>
    </source>
</evidence>
<evidence type="ECO:0000256" key="8">
    <source>
        <dbReference type="ARBA" id="ARBA00023033"/>
    </source>
</evidence>
<keyword evidence="8" id="KW-0503">Monooxygenase</keyword>
<keyword evidence="10" id="KW-0325">Glycoprotein</keyword>
<comment type="similarity">
    <text evidence="11">Belongs to the polysaccharide monooxygenase AA14 family.</text>
</comment>
<dbReference type="Proteomes" id="UP001521116">
    <property type="component" value="Unassembled WGS sequence"/>
</dbReference>
<comment type="cofactor">
    <cofactor evidence="1">
        <name>Cu(2+)</name>
        <dbReference type="ChEBI" id="CHEBI:29036"/>
    </cofactor>
</comment>
<evidence type="ECO:0000256" key="6">
    <source>
        <dbReference type="ARBA" id="ARBA00023002"/>
    </source>
</evidence>
<evidence type="ECO:0000256" key="10">
    <source>
        <dbReference type="ARBA" id="ARBA00023180"/>
    </source>
</evidence>
<dbReference type="EMBL" id="JAJVDC020000135">
    <property type="protein sequence ID" value="KAL1622334.1"/>
    <property type="molecule type" value="Genomic_DNA"/>
</dbReference>
<keyword evidence="6" id="KW-0560">Oxidoreductase</keyword>
<evidence type="ECO:0000256" key="12">
    <source>
        <dbReference type="SAM" id="SignalP"/>
    </source>
</evidence>
<evidence type="ECO:0000313" key="14">
    <source>
        <dbReference type="Proteomes" id="UP001521116"/>
    </source>
</evidence>
<evidence type="ECO:0000313" key="13">
    <source>
        <dbReference type="EMBL" id="KAL1622334.1"/>
    </source>
</evidence>
<gene>
    <name evidence="13" type="ORF">SLS56_008771</name>
</gene>
<reference evidence="13 14" key="1">
    <citation type="submission" date="2024-02" db="EMBL/GenBank/DDBJ databases">
        <title>De novo assembly and annotation of 12 fungi associated with fruit tree decline syndrome in Ontario, Canada.</title>
        <authorList>
            <person name="Sulman M."/>
            <person name="Ellouze W."/>
            <person name="Ilyukhin E."/>
        </authorList>
    </citation>
    <scope>NUCLEOTIDE SEQUENCE [LARGE SCALE GENOMIC DNA]</scope>
    <source>
        <strain evidence="13 14">M1-105</strain>
    </source>
</reference>
<keyword evidence="5 12" id="KW-0732">Signal</keyword>
<evidence type="ECO:0000256" key="11">
    <source>
        <dbReference type="ARBA" id="ARBA00046340"/>
    </source>
</evidence>